<organism evidence="14 15">
    <name type="scientific">Forsythia ovata</name>
    <dbReference type="NCBI Taxonomy" id="205694"/>
    <lineage>
        <taxon>Eukaryota</taxon>
        <taxon>Viridiplantae</taxon>
        <taxon>Streptophyta</taxon>
        <taxon>Embryophyta</taxon>
        <taxon>Tracheophyta</taxon>
        <taxon>Spermatophyta</taxon>
        <taxon>Magnoliopsida</taxon>
        <taxon>eudicotyledons</taxon>
        <taxon>Gunneridae</taxon>
        <taxon>Pentapetalae</taxon>
        <taxon>asterids</taxon>
        <taxon>lamiids</taxon>
        <taxon>Lamiales</taxon>
        <taxon>Oleaceae</taxon>
        <taxon>Forsythieae</taxon>
        <taxon>Forsythia</taxon>
    </lineage>
</organism>
<keyword evidence="9 13" id="KW-0472">Membrane</keyword>
<keyword evidence="7" id="KW-0418">Kinase</keyword>
<keyword evidence="15" id="KW-1185">Reference proteome</keyword>
<gene>
    <name evidence="14" type="ORF">Fot_15691</name>
</gene>
<evidence type="ECO:0000256" key="12">
    <source>
        <dbReference type="SAM" id="MobiDB-lite"/>
    </source>
</evidence>
<feature type="transmembrane region" description="Helical" evidence="13">
    <location>
        <begin position="6"/>
        <end position="30"/>
    </location>
</feature>
<dbReference type="GO" id="GO:0016020">
    <property type="term" value="C:membrane"/>
    <property type="evidence" value="ECO:0007669"/>
    <property type="project" value="UniProtKB-SubCell"/>
</dbReference>
<dbReference type="Pfam" id="PF00406">
    <property type="entry name" value="ADK"/>
    <property type="match status" value="1"/>
</dbReference>
<accession>A0ABD1WC98</accession>
<keyword evidence="5 13" id="KW-0812">Transmembrane</keyword>
<evidence type="ECO:0000256" key="7">
    <source>
        <dbReference type="ARBA" id="ARBA00022777"/>
    </source>
</evidence>
<keyword evidence="8 13" id="KW-1133">Transmembrane helix</keyword>
<comment type="similarity">
    <text evidence="11">Belongs to the major facilitator superfamily. Phosphate:H(+) symporter (TC 2.A.1.9) family.</text>
</comment>
<evidence type="ECO:0000313" key="14">
    <source>
        <dbReference type="EMBL" id="KAL2546458.1"/>
    </source>
</evidence>
<comment type="caution">
    <text evidence="14">The sequence shown here is derived from an EMBL/GenBank/DDBJ whole genome shotgun (WGS) entry which is preliminary data.</text>
</comment>
<dbReference type="InterPro" id="IPR027417">
    <property type="entry name" value="P-loop_NTPase"/>
</dbReference>
<evidence type="ECO:0000256" key="1">
    <source>
        <dbReference type="ARBA" id="ARBA00004370"/>
    </source>
</evidence>
<protein>
    <recommendedName>
        <fullName evidence="3">adenylate kinase</fullName>
        <ecNumber evidence="3">2.7.4.3</ecNumber>
    </recommendedName>
    <alternativeName>
        <fullName evidence="10">ATP:AMP phosphotransferase</fullName>
    </alternativeName>
</protein>
<dbReference type="InterPro" id="IPR005828">
    <property type="entry name" value="MFS_sugar_transport-like"/>
</dbReference>
<evidence type="ECO:0000256" key="2">
    <source>
        <dbReference type="ARBA" id="ARBA00007220"/>
    </source>
</evidence>
<comment type="subcellular location">
    <subcellularLocation>
        <location evidence="1">Membrane</location>
    </subcellularLocation>
</comment>
<comment type="similarity">
    <text evidence="2">Belongs to the adenylate kinase family.</text>
</comment>
<evidence type="ECO:0000256" key="3">
    <source>
        <dbReference type="ARBA" id="ARBA00012955"/>
    </source>
</evidence>
<evidence type="ECO:0000256" key="11">
    <source>
        <dbReference type="ARBA" id="ARBA00044504"/>
    </source>
</evidence>
<dbReference type="GO" id="GO:0000166">
    <property type="term" value="F:nucleotide binding"/>
    <property type="evidence" value="ECO:0007669"/>
    <property type="project" value="UniProtKB-KW"/>
</dbReference>
<dbReference type="PANTHER" id="PTHR23359">
    <property type="entry name" value="NUCLEOTIDE KINASE"/>
    <property type="match status" value="1"/>
</dbReference>
<dbReference type="Gene3D" id="1.20.1250.20">
    <property type="entry name" value="MFS general substrate transporter like domains"/>
    <property type="match status" value="1"/>
</dbReference>
<dbReference type="InterPro" id="IPR036259">
    <property type="entry name" value="MFS_trans_sf"/>
</dbReference>
<evidence type="ECO:0000256" key="9">
    <source>
        <dbReference type="ARBA" id="ARBA00023136"/>
    </source>
</evidence>
<evidence type="ECO:0000256" key="10">
    <source>
        <dbReference type="ARBA" id="ARBA00031517"/>
    </source>
</evidence>
<evidence type="ECO:0000256" key="13">
    <source>
        <dbReference type="SAM" id="Phobius"/>
    </source>
</evidence>
<dbReference type="Gene3D" id="3.40.50.300">
    <property type="entry name" value="P-loop containing nucleotide triphosphate hydrolases"/>
    <property type="match status" value="1"/>
</dbReference>
<evidence type="ECO:0000256" key="8">
    <source>
        <dbReference type="ARBA" id="ARBA00022989"/>
    </source>
</evidence>
<dbReference type="GO" id="GO:0004017">
    <property type="term" value="F:AMP kinase activity"/>
    <property type="evidence" value="ECO:0007669"/>
    <property type="project" value="UniProtKB-EC"/>
</dbReference>
<keyword evidence="6" id="KW-0547">Nucleotide-binding</keyword>
<dbReference type="EMBL" id="JBFOLJ010000004">
    <property type="protein sequence ID" value="KAL2546458.1"/>
    <property type="molecule type" value="Genomic_DNA"/>
</dbReference>
<keyword evidence="4" id="KW-0808">Transferase</keyword>
<dbReference type="Pfam" id="PF00083">
    <property type="entry name" value="Sugar_tr"/>
    <property type="match status" value="1"/>
</dbReference>
<evidence type="ECO:0000256" key="5">
    <source>
        <dbReference type="ARBA" id="ARBA00022692"/>
    </source>
</evidence>
<proteinExistence type="inferred from homology"/>
<dbReference type="AlphaFoldDB" id="A0ABD1WC98"/>
<sequence length="295" mass="32748">MGEQVPGTWLWMLGVSAVPAILQFSIMLFLPESPRWLYMKVHEVQVLQSQLDHLGIGKRLLPSDPSLKHFNNGGINSECPSNCSFLWHHKVFCGVQSIIDKLASLMNYEYDFVHIAAGDLLRAEVAAGTENGRRAKECMEKGQLVPDEIVVMVTLVSYFYSPSSRQSIDLYSSVPSPSLNFVETSSLPRSSYLSSSLTSSQTPEILPSLGKPLLSEVEDVKVSQQRRSSHSLLPPIPSKKSGTKKGSLKEKYSKVSHEIPITHQSSYGQAVLNVLYSLHDRANYYSLTQDGFTQA</sequence>
<dbReference type="EC" id="2.7.4.3" evidence="3"/>
<feature type="region of interest" description="Disordered" evidence="12">
    <location>
        <begin position="224"/>
        <end position="249"/>
    </location>
</feature>
<evidence type="ECO:0000256" key="6">
    <source>
        <dbReference type="ARBA" id="ARBA00022741"/>
    </source>
</evidence>
<dbReference type="Proteomes" id="UP001604277">
    <property type="component" value="Unassembled WGS sequence"/>
</dbReference>
<dbReference type="InterPro" id="IPR000850">
    <property type="entry name" value="Adenylat/UMP-CMP_kin"/>
</dbReference>
<evidence type="ECO:0000313" key="15">
    <source>
        <dbReference type="Proteomes" id="UP001604277"/>
    </source>
</evidence>
<reference evidence="15" key="1">
    <citation type="submission" date="2024-07" db="EMBL/GenBank/DDBJ databases">
        <title>Two chromosome-level genome assemblies of Korean endemic species Abeliophyllum distichum and Forsythia ovata (Oleaceae).</title>
        <authorList>
            <person name="Jang H."/>
        </authorList>
    </citation>
    <scope>NUCLEOTIDE SEQUENCE [LARGE SCALE GENOMIC DNA]</scope>
</reference>
<evidence type="ECO:0000256" key="4">
    <source>
        <dbReference type="ARBA" id="ARBA00022679"/>
    </source>
</evidence>
<name>A0ABD1WC98_9LAMI</name>